<feature type="region of interest" description="Disordered" evidence="9">
    <location>
        <begin position="513"/>
        <end position="537"/>
    </location>
</feature>
<evidence type="ECO:0000256" key="3">
    <source>
        <dbReference type="ARBA" id="ARBA00022801"/>
    </source>
</evidence>
<feature type="repeat" description="ANK" evidence="7">
    <location>
        <begin position="326"/>
        <end position="358"/>
    </location>
</feature>
<dbReference type="GO" id="GO:0035965">
    <property type="term" value="P:cardiolipin acyl-chain remodeling"/>
    <property type="evidence" value="ECO:0000318"/>
    <property type="project" value="GO_Central"/>
</dbReference>
<dbReference type="GO" id="GO:0047499">
    <property type="term" value="F:calcium-independent phospholipase A2 activity"/>
    <property type="evidence" value="ECO:0000318"/>
    <property type="project" value="GO_Central"/>
</dbReference>
<feature type="domain" description="PNPLA" evidence="10">
    <location>
        <begin position="542"/>
        <end position="726"/>
    </location>
</feature>
<feature type="short sequence motif" description="GXGXXG" evidence="8">
    <location>
        <begin position="546"/>
        <end position="551"/>
    </location>
</feature>
<comment type="catalytic activity">
    <reaction evidence="6">
        <text>a 1,2-diacyl-sn-glycero-3-phosphocholine + H2O = a 1-acyl-sn-glycero-3-phosphocholine + a fatty acid + H(+)</text>
        <dbReference type="Rhea" id="RHEA:15801"/>
        <dbReference type="ChEBI" id="CHEBI:15377"/>
        <dbReference type="ChEBI" id="CHEBI:15378"/>
        <dbReference type="ChEBI" id="CHEBI:28868"/>
        <dbReference type="ChEBI" id="CHEBI:57643"/>
        <dbReference type="ChEBI" id="CHEBI:58168"/>
        <dbReference type="EC" id="3.1.1.4"/>
    </reaction>
    <physiologicalReaction direction="left-to-right" evidence="6">
        <dbReference type="Rhea" id="RHEA:15802"/>
    </physiologicalReaction>
</comment>
<dbReference type="GO" id="GO:0016042">
    <property type="term" value="P:lipid catabolic process"/>
    <property type="evidence" value="ECO:0007669"/>
    <property type="project" value="UniProtKB-UniRule"/>
</dbReference>
<dbReference type="EC" id="3.1.1.4" evidence="1"/>
<reference evidence="11" key="2">
    <citation type="submission" date="2021-01" db="UniProtKB">
        <authorList>
            <consortium name="EnsemblMetazoa"/>
        </authorList>
    </citation>
    <scope>IDENTIFICATION</scope>
</reference>
<dbReference type="GO" id="GO:2000304">
    <property type="term" value="P:positive regulation of ceramide biosynthetic process"/>
    <property type="evidence" value="ECO:0000318"/>
    <property type="project" value="GO_Central"/>
</dbReference>
<dbReference type="Gene3D" id="1.25.40.20">
    <property type="entry name" value="Ankyrin repeat-containing domain"/>
    <property type="match status" value="2"/>
</dbReference>
<feature type="active site" description="Nucleophile" evidence="8">
    <location>
        <position position="580"/>
    </location>
</feature>
<keyword evidence="2" id="KW-0677">Repeat</keyword>
<dbReference type="SMART" id="SM00248">
    <property type="entry name" value="ANK"/>
    <property type="match status" value="6"/>
</dbReference>
<evidence type="ECO:0000256" key="4">
    <source>
        <dbReference type="ARBA" id="ARBA00023043"/>
    </source>
</evidence>
<dbReference type="PROSITE" id="PS51635">
    <property type="entry name" value="PNPLA"/>
    <property type="match status" value="1"/>
</dbReference>
<feature type="repeat" description="ANK" evidence="7">
    <location>
        <begin position="229"/>
        <end position="261"/>
    </location>
</feature>
<dbReference type="InterPro" id="IPR002110">
    <property type="entry name" value="Ankyrin_rpt"/>
</dbReference>
<dbReference type="OrthoDB" id="10021675at2759"/>
<keyword evidence="8" id="KW-0442">Lipid degradation</keyword>
<dbReference type="RefSeq" id="XP_030840682.1">
    <property type="nucleotide sequence ID" value="XM_030984822.1"/>
</dbReference>
<name>A0A7M7NRN5_STRPU</name>
<dbReference type="InterPro" id="IPR016035">
    <property type="entry name" value="Acyl_Trfase/lysoPLipase"/>
</dbReference>
<proteinExistence type="predicted"/>
<dbReference type="PROSITE" id="PS50088">
    <property type="entry name" value="ANK_REPEAT"/>
    <property type="match status" value="3"/>
</dbReference>
<keyword evidence="3 8" id="KW-0378">Hydrolase</keyword>
<dbReference type="PROSITE" id="PS50297">
    <property type="entry name" value="ANK_REP_REGION"/>
    <property type="match status" value="1"/>
</dbReference>
<evidence type="ECO:0000256" key="5">
    <source>
        <dbReference type="ARBA" id="ARBA00023098"/>
    </source>
</evidence>
<dbReference type="CDD" id="cd07212">
    <property type="entry name" value="Pat_PNPLA9"/>
    <property type="match status" value="1"/>
</dbReference>
<dbReference type="SUPFAM" id="SSF52151">
    <property type="entry name" value="FabD/lysophospholipase-like"/>
    <property type="match status" value="1"/>
</dbReference>
<evidence type="ECO:0000256" key="9">
    <source>
        <dbReference type="SAM" id="MobiDB-lite"/>
    </source>
</evidence>
<accession>A0A7M7NRN5</accession>
<dbReference type="Gene3D" id="3.40.1090.10">
    <property type="entry name" value="Cytosolic phospholipase A2 catalytic domain"/>
    <property type="match status" value="1"/>
</dbReference>
<dbReference type="Proteomes" id="UP000007110">
    <property type="component" value="Unassembled WGS sequence"/>
</dbReference>
<evidence type="ECO:0000313" key="11">
    <source>
        <dbReference type="EnsemblMetazoa" id="XP_030840682"/>
    </source>
</evidence>
<protein>
    <recommendedName>
        <fullName evidence="1">phospholipase A2</fullName>
        <ecNumber evidence="1">3.1.1.4</ecNumber>
    </recommendedName>
</protein>
<dbReference type="KEGG" id="spu:115918608"/>
<dbReference type="GO" id="GO:0052816">
    <property type="term" value="F:long-chain fatty acyl-CoA hydrolase activity"/>
    <property type="evidence" value="ECO:0000318"/>
    <property type="project" value="GO_Central"/>
</dbReference>
<dbReference type="InterPro" id="IPR047148">
    <property type="entry name" value="PLPL9"/>
</dbReference>
<evidence type="ECO:0000259" key="10">
    <source>
        <dbReference type="PROSITE" id="PS51635"/>
    </source>
</evidence>
<dbReference type="InterPro" id="IPR002641">
    <property type="entry name" value="PNPLA_dom"/>
</dbReference>
<dbReference type="InParanoid" id="A0A7M7NRN5"/>
<organism evidence="11 12">
    <name type="scientific">Strongylocentrotus purpuratus</name>
    <name type="common">Purple sea urchin</name>
    <dbReference type="NCBI Taxonomy" id="7668"/>
    <lineage>
        <taxon>Eukaryota</taxon>
        <taxon>Metazoa</taxon>
        <taxon>Echinodermata</taxon>
        <taxon>Eleutherozoa</taxon>
        <taxon>Echinozoa</taxon>
        <taxon>Echinoidea</taxon>
        <taxon>Euechinoidea</taxon>
        <taxon>Echinacea</taxon>
        <taxon>Camarodonta</taxon>
        <taxon>Echinidea</taxon>
        <taxon>Strongylocentrotidae</taxon>
        <taxon>Strongylocentrotus</taxon>
    </lineage>
</organism>
<keyword evidence="5 8" id="KW-0443">Lipid metabolism</keyword>
<evidence type="ECO:0000256" key="8">
    <source>
        <dbReference type="PROSITE-ProRule" id="PRU01161"/>
    </source>
</evidence>
<dbReference type="GO" id="GO:0005739">
    <property type="term" value="C:mitochondrion"/>
    <property type="evidence" value="ECO:0000318"/>
    <property type="project" value="GO_Central"/>
</dbReference>
<sequence>MAFKNPFAPNSSMGLVFNTVMSSIPMTDSYMWTVRKEKSQKYASMVVIAHADYMKVYNDKKSKVFECVVQAPGEGTDAFSLFRLTNEDDALARFILLHQHIQPFFNGPEGLYNVTVLQKLSDITRRADIFSHAHTAVLAGLNDSFRCPEVIKHINSQKCPEGKTPLLLAIECKSMQAVIQLIDCRASEEMTDENGDGIFHYAARSLGFGSQVMTVLSKDKELMDRTNKASQSALLVACQEGNFDAAIKLVKAGATVDMNDNIGYPIHYALKKCNVNAALTILENHGSQGKVKCIKHGGTPLHWAKSAEFIKLVLEREYDIDAMSKSGDTALSIMIQRGRPLCALTLMTSGADPNIADRDGNTPLHHAVKTKDLQTVHLLIGFGAEANKVNNKGESPRHLAATDILSTIGGMMGVKKRMEQGFLVIAPWTQNPDQLVDRYSGMNCELIYALHAVGAERCPPGTKGCQGGCKHGGTNNGMAPKIGMDQVDAGAQVYNKYLTQCIGDLCISAPTGRQGKDETDDHMDTTDGASDPSQRRSQDTVLCLDGGGIKGLILTQMLAAIEKASGKKIVEMFDWIVGTSTGGILALALSQGFSVEECRKLYMALKDEVFTGSRPYNSDKLESFLKDTFGAETTMDKYTYPRILVSGTLGDRSPPALHLFRNYNAPETSSAWIAANQEPFLPVLKPSEQLMWRAARSSGAAPTYFRPMGRFLDGGLIANNPTLDALTEIQEYYMYKKLQGEPVRKIGAVVSLGTGLTALKPIAHVEIMRPNSAVDLLSAAKSLAAGANLIDIMVEQVTESRMRAVDRARAWCFSIGTPFFRFSPPLSQEISMDETRDHVLSKMLFDTQCYIQKNKEDIQQMTDLIISL</sequence>
<evidence type="ECO:0000313" key="12">
    <source>
        <dbReference type="Proteomes" id="UP000007110"/>
    </source>
</evidence>
<dbReference type="OMA" id="VVYSHTH"/>
<evidence type="ECO:0000256" key="2">
    <source>
        <dbReference type="ARBA" id="ARBA00022737"/>
    </source>
</evidence>
<dbReference type="AlphaFoldDB" id="A0A7M7NRN5"/>
<dbReference type="PANTHER" id="PTHR24139:SF34">
    <property type="entry name" value="85_88 KDA CALCIUM-INDEPENDENT PHOSPHOLIPASE A2"/>
    <property type="match status" value="1"/>
</dbReference>
<keyword evidence="12" id="KW-1185">Reference proteome</keyword>
<feature type="short sequence motif" description="GXSXG" evidence="8">
    <location>
        <begin position="578"/>
        <end position="582"/>
    </location>
</feature>
<evidence type="ECO:0000256" key="1">
    <source>
        <dbReference type="ARBA" id="ARBA00013278"/>
    </source>
</evidence>
<evidence type="ECO:0000256" key="7">
    <source>
        <dbReference type="PROSITE-ProRule" id="PRU00023"/>
    </source>
</evidence>
<reference evidence="12" key="1">
    <citation type="submission" date="2015-02" db="EMBL/GenBank/DDBJ databases">
        <title>Genome sequencing for Strongylocentrotus purpuratus.</title>
        <authorList>
            <person name="Murali S."/>
            <person name="Liu Y."/>
            <person name="Vee V."/>
            <person name="English A."/>
            <person name="Wang M."/>
            <person name="Skinner E."/>
            <person name="Han Y."/>
            <person name="Muzny D.M."/>
            <person name="Worley K.C."/>
            <person name="Gibbs R.A."/>
        </authorList>
    </citation>
    <scope>NUCLEOTIDE SEQUENCE</scope>
</reference>
<keyword evidence="4 7" id="KW-0040">ANK repeat</keyword>
<dbReference type="InterPro" id="IPR036770">
    <property type="entry name" value="Ankyrin_rpt-contain_sf"/>
</dbReference>
<dbReference type="PANTHER" id="PTHR24139">
    <property type="entry name" value="CALCIUM-INDEPENDENT PHOSPHOLIPASE A2"/>
    <property type="match status" value="1"/>
</dbReference>
<evidence type="ECO:0000256" key="6">
    <source>
        <dbReference type="ARBA" id="ARBA00023422"/>
    </source>
</evidence>
<dbReference type="Pfam" id="PF12796">
    <property type="entry name" value="Ank_2"/>
    <property type="match status" value="1"/>
</dbReference>
<dbReference type="GeneID" id="115918608"/>
<feature type="active site" description="Proton acceptor" evidence="8">
    <location>
        <position position="713"/>
    </location>
</feature>
<feature type="compositionally biased region" description="Basic and acidic residues" evidence="9">
    <location>
        <begin position="514"/>
        <end position="525"/>
    </location>
</feature>
<dbReference type="Pfam" id="PF01734">
    <property type="entry name" value="Patatin"/>
    <property type="match status" value="1"/>
</dbReference>
<dbReference type="EnsemblMetazoa" id="XM_030984822">
    <property type="protein sequence ID" value="XP_030840682"/>
    <property type="gene ID" value="LOC115918608"/>
</dbReference>
<feature type="repeat" description="ANK" evidence="7">
    <location>
        <begin position="359"/>
        <end position="391"/>
    </location>
</feature>
<dbReference type="SUPFAM" id="SSF48403">
    <property type="entry name" value="Ankyrin repeat"/>
    <property type="match status" value="1"/>
</dbReference>
<feature type="short sequence motif" description="DGA/G" evidence="8">
    <location>
        <begin position="713"/>
        <end position="715"/>
    </location>
</feature>